<accession>A0ABW0S1N8</accession>
<name>A0ABW0S1N8_9BURK</name>
<comment type="caution">
    <text evidence="1">The sequence shown here is derived from an EMBL/GenBank/DDBJ whole genome shotgun (WGS) entry which is preliminary data.</text>
</comment>
<protein>
    <submittedName>
        <fullName evidence="1">PRTRC system protein C</fullName>
    </submittedName>
</protein>
<dbReference type="RefSeq" id="WP_379773835.1">
    <property type="nucleotide sequence ID" value="NZ_JBHSMZ010000016.1"/>
</dbReference>
<dbReference type="InterPro" id="IPR032866">
    <property type="entry name" value="Prok_Ub"/>
</dbReference>
<dbReference type="InterPro" id="IPR022289">
    <property type="entry name" value="PRTRC_protein-C"/>
</dbReference>
<reference evidence="2" key="1">
    <citation type="journal article" date="2019" name="Int. J. Syst. Evol. Microbiol.">
        <title>The Global Catalogue of Microorganisms (GCM) 10K type strain sequencing project: providing services to taxonomists for standard genome sequencing and annotation.</title>
        <authorList>
            <consortium name="The Broad Institute Genomics Platform"/>
            <consortium name="The Broad Institute Genome Sequencing Center for Infectious Disease"/>
            <person name="Wu L."/>
            <person name="Ma J."/>
        </authorList>
    </citation>
    <scope>NUCLEOTIDE SEQUENCE [LARGE SCALE GENOMIC DNA]</scope>
    <source>
        <strain evidence="2">CGMCC 4.5798</strain>
    </source>
</reference>
<organism evidence="1 2">
    <name type="scientific">Massilia aerilata</name>
    <dbReference type="NCBI Taxonomy" id="453817"/>
    <lineage>
        <taxon>Bacteria</taxon>
        <taxon>Pseudomonadati</taxon>
        <taxon>Pseudomonadota</taxon>
        <taxon>Betaproteobacteria</taxon>
        <taxon>Burkholderiales</taxon>
        <taxon>Oxalobacteraceae</taxon>
        <taxon>Telluria group</taxon>
        <taxon>Massilia</taxon>
    </lineage>
</organism>
<proteinExistence type="predicted"/>
<dbReference type="NCBIfam" id="TIGR03738">
    <property type="entry name" value="PRTRC_C"/>
    <property type="match status" value="1"/>
</dbReference>
<evidence type="ECO:0000313" key="1">
    <source>
        <dbReference type="EMBL" id="MFC5550752.1"/>
    </source>
</evidence>
<sequence length="134" mass="14525">MQIENLVREFKYNGVALADPGALLSLEQVRDFYASVYPEILSADIEGPQQVAGKQIYTFRRAVGTKGASRAVELALQRLRADGRLDGAMRPANVLTAAQARQPLAQQLKRVLDQASRAGGVRCLAPSANHLVLP</sequence>
<dbReference type="Proteomes" id="UP001596086">
    <property type="component" value="Unassembled WGS sequence"/>
</dbReference>
<evidence type="ECO:0000313" key="2">
    <source>
        <dbReference type="Proteomes" id="UP001596086"/>
    </source>
</evidence>
<gene>
    <name evidence="1" type="ORF">ACFPO9_19720</name>
</gene>
<dbReference type="Pfam" id="PF14454">
    <property type="entry name" value="Prok_Ub"/>
    <property type="match status" value="1"/>
</dbReference>
<dbReference type="EMBL" id="JBHSMZ010000016">
    <property type="protein sequence ID" value="MFC5550752.1"/>
    <property type="molecule type" value="Genomic_DNA"/>
</dbReference>
<keyword evidence="2" id="KW-1185">Reference proteome</keyword>